<evidence type="ECO:0000313" key="1">
    <source>
        <dbReference type="EMBL" id="MFC7448030.1"/>
    </source>
</evidence>
<evidence type="ECO:0000313" key="2">
    <source>
        <dbReference type="Proteomes" id="UP001596484"/>
    </source>
</evidence>
<gene>
    <name evidence="1" type="ORF">ACFQS9_09025</name>
</gene>
<organism evidence="1 2">
    <name type="scientific">Rhodococcus daqingensis</name>
    <dbReference type="NCBI Taxonomy" id="2479363"/>
    <lineage>
        <taxon>Bacteria</taxon>
        <taxon>Bacillati</taxon>
        <taxon>Actinomycetota</taxon>
        <taxon>Actinomycetes</taxon>
        <taxon>Mycobacteriales</taxon>
        <taxon>Nocardiaceae</taxon>
        <taxon>Rhodococcus</taxon>
    </lineage>
</organism>
<reference evidence="2" key="1">
    <citation type="journal article" date="2019" name="Int. J. Syst. Evol. Microbiol.">
        <title>The Global Catalogue of Microorganisms (GCM) 10K type strain sequencing project: providing services to taxonomists for standard genome sequencing and annotation.</title>
        <authorList>
            <consortium name="The Broad Institute Genomics Platform"/>
            <consortium name="The Broad Institute Genome Sequencing Center for Infectious Disease"/>
            <person name="Wu L."/>
            <person name="Ma J."/>
        </authorList>
    </citation>
    <scope>NUCLEOTIDE SEQUENCE [LARGE SCALE GENOMIC DNA]</scope>
    <source>
        <strain evidence="2">ICMP 19430</strain>
    </source>
</reference>
<sequence>MTDICMILQRADDAADLFEDRDFLEAVARASNLRQAHILAELLATTGRAEDADLFLAAHAAACHAEVRGAA</sequence>
<dbReference type="RefSeq" id="WP_378403701.1">
    <property type="nucleotide sequence ID" value="NZ_JBHTCS010000011.1"/>
</dbReference>
<dbReference type="EMBL" id="JBHTCS010000011">
    <property type="protein sequence ID" value="MFC7448030.1"/>
    <property type="molecule type" value="Genomic_DNA"/>
</dbReference>
<accession>A0ABW2RWB9</accession>
<comment type="caution">
    <text evidence="1">The sequence shown here is derived from an EMBL/GenBank/DDBJ whole genome shotgun (WGS) entry which is preliminary data.</text>
</comment>
<protein>
    <submittedName>
        <fullName evidence="1">Uncharacterized protein</fullName>
    </submittedName>
</protein>
<dbReference type="Proteomes" id="UP001596484">
    <property type="component" value="Unassembled WGS sequence"/>
</dbReference>
<keyword evidence="2" id="KW-1185">Reference proteome</keyword>
<proteinExistence type="predicted"/>
<name>A0ABW2RWB9_9NOCA</name>